<name>A0A060JJZ6_9MICO</name>
<dbReference type="RefSeq" id="WP_038501638.1">
    <property type="nucleotide sequence ID" value="NZ_CP007490.1"/>
</dbReference>
<dbReference type="EMBL" id="CP007490">
    <property type="protein sequence ID" value="AIC46943.1"/>
    <property type="molecule type" value="Genomic_DNA"/>
</dbReference>
<dbReference type="KEGG" id="rla:Rhola_00001130"/>
<proteinExistence type="predicted"/>
<sequence>MLGQTHFGGFMFGKKSDSKRVKEAASELAETMMLWGLDRGTATNYGLQFANQALENKVSNLRGMSEGENLAELYLSGREPQTPYGQLFIKIIEKYEPQRELDSVTPDDFYWYWSMPMLEREFIHAMSNAYRTGLTLVMLQSRDWQSEEEMWAISTLECDRNTVKYGLIAPENLDKKDKTRPIPFELYRRIETYRAQPYPVEAKKRLIKLDNQNAFIREQIARAAL</sequence>
<keyword evidence="2" id="KW-1185">Reference proteome</keyword>
<dbReference type="AlphaFoldDB" id="A0A060JJZ6"/>
<reference evidence="1 2" key="1">
    <citation type="journal article" date="2014" name="Int. J. Syst. Evol. Microbiol.">
        <title>Rhodoluna lacicola gen. nov., sp. nov., a planktonic freshwater bacterium with stream-lined genome.</title>
        <authorList>
            <person name="Hahn M."/>
            <person name="Schmidt J."/>
            <person name="Taipale S.J."/>
            <person name="Doolittle W.F."/>
            <person name="Koll U."/>
        </authorList>
    </citation>
    <scope>NUCLEOTIDE SEQUENCE [LARGE SCALE GENOMIC DNA]</scope>
    <source>
        <strain evidence="1 2">MWH-Ta8</strain>
    </source>
</reference>
<protein>
    <submittedName>
        <fullName evidence="1">Uncharacterized protein</fullName>
    </submittedName>
</protein>
<evidence type="ECO:0000313" key="1">
    <source>
        <dbReference type="EMBL" id="AIC46943.1"/>
    </source>
</evidence>
<accession>A0A060JJZ6</accession>
<dbReference type="Proteomes" id="UP000067708">
    <property type="component" value="Chromosome"/>
</dbReference>
<dbReference type="HOGENOM" id="CLU_1229092_0_0_11"/>
<dbReference type="STRING" id="529884.Rhola_00001130"/>
<evidence type="ECO:0000313" key="2">
    <source>
        <dbReference type="Proteomes" id="UP000067708"/>
    </source>
</evidence>
<gene>
    <name evidence="1" type="ORF">Rhola_00001130</name>
</gene>
<organism evidence="1 2">
    <name type="scientific">Rhodoluna lacicola</name>
    <dbReference type="NCBI Taxonomy" id="529884"/>
    <lineage>
        <taxon>Bacteria</taxon>
        <taxon>Bacillati</taxon>
        <taxon>Actinomycetota</taxon>
        <taxon>Actinomycetes</taxon>
        <taxon>Micrococcales</taxon>
        <taxon>Microbacteriaceae</taxon>
        <taxon>Luna cluster</taxon>
        <taxon>Luna-1 subcluster</taxon>
        <taxon>Rhodoluna</taxon>
    </lineage>
</organism>